<comment type="caution">
    <text evidence="1">The sequence shown here is derived from an EMBL/GenBank/DDBJ whole genome shotgun (WGS) entry which is preliminary data.</text>
</comment>
<proteinExistence type="predicted"/>
<evidence type="ECO:0000313" key="1">
    <source>
        <dbReference type="EMBL" id="ODA89901.1"/>
    </source>
</evidence>
<dbReference type="RefSeq" id="WP_011185546.1">
    <property type="nucleotide sequence ID" value="NZ_LNZG01000026.1"/>
</dbReference>
<organism evidence="1 2">
    <name type="scientific">Leifsonia xyli subsp. xyli</name>
    <dbReference type="NCBI Taxonomy" id="59736"/>
    <lineage>
        <taxon>Bacteria</taxon>
        <taxon>Bacillati</taxon>
        <taxon>Actinomycetota</taxon>
        <taxon>Actinomycetes</taxon>
        <taxon>Micrococcales</taxon>
        <taxon>Microbacteriaceae</taxon>
        <taxon>Leifsonia</taxon>
    </lineage>
</organism>
<dbReference type="Proteomes" id="UP000094426">
    <property type="component" value="Unassembled WGS sequence"/>
</dbReference>
<accession>A0A1E2SJJ5</accession>
<evidence type="ECO:0000313" key="2">
    <source>
        <dbReference type="Proteomes" id="UP000094426"/>
    </source>
</evidence>
<name>A0A1E2SJJ5_LEIXY</name>
<dbReference type="AlphaFoldDB" id="A0A1E2SJJ5"/>
<gene>
    <name evidence="1" type="ORF">ATY41_11850</name>
</gene>
<sequence length="66" mass="7271">MSRAYVPVPLPRDRDSDATVRTVSATAELTPVDAAADPIGRLHSASANRRSRDILQMDDVRNLRLL</sequence>
<dbReference type="EMBL" id="LNZG01000026">
    <property type="protein sequence ID" value="ODA89901.1"/>
    <property type="molecule type" value="Genomic_DNA"/>
</dbReference>
<reference evidence="1 2" key="1">
    <citation type="submission" date="2015-11" db="EMBL/GenBank/DDBJ databases">
        <authorList>
            <person name="Zhang Y."/>
            <person name="Guo Z."/>
        </authorList>
    </citation>
    <scope>NUCLEOTIDE SEQUENCE [LARGE SCALE GENOMIC DNA]</scope>
    <source>
        <strain evidence="2">gdw1</strain>
    </source>
</reference>
<protein>
    <submittedName>
        <fullName evidence="1">Uncharacterized protein</fullName>
    </submittedName>
</protein>